<dbReference type="InterPro" id="IPR002545">
    <property type="entry name" value="CheW-lke_dom"/>
</dbReference>
<name>A0A024HBE7_PSEKB</name>
<feature type="compositionally biased region" description="Basic and acidic residues" evidence="1">
    <location>
        <begin position="1"/>
        <end position="10"/>
    </location>
</feature>
<dbReference type="GO" id="GO:0006935">
    <property type="term" value="P:chemotaxis"/>
    <property type="evidence" value="ECO:0007669"/>
    <property type="project" value="InterPro"/>
</dbReference>
<feature type="domain" description="CheW-like" evidence="2">
    <location>
        <begin position="25"/>
        <end position="161"/>
    </location>
</feature>
<dbReference type="OrthoDB" id="5765252at2"/>
<dbReference type="SUPFAM" id="SSF50341">
    <property type="entry name" value="CheW-like"/>
    <property type="match status" value="1"/>
</dbReference>
<keyword evidence="4" id="KW-1185">Reference proteome</keyword>
<reference evidence="3 4" key="1">
    <citation type="submission" date="2013-03" db="EMBL/GenBank/DDBJ databases">
        <authorList>
            <person name="Linke B."/>
        </authorList>
    </citation>
    <scope>NUCLEOTIDE SEQUENCE [LARGE SCALE GENOMIC DNA]</scope>
    <source>
        <strain evidence="3 4">B13</strain>
    </source>
</reference>
<evidence type="ECO:0000256" key="1">
    <source>
        <dbReference type="SAM" id="MobiDB-lite"/>
    </source>
</evidence>
<feature type="region of interest" description="Disordered" evidence="1">
    <location>
        <begin position="1"/>
        <end position="22"/>
    </location>
</feature>
<dbReference type="GO" id="GO:0007165">
    <property type="term" value="P:signal transduction"/>
    <property type="evidence" value="ECO:0007669"/>
    <property type="project" value="InterPro"/>
</dbReference>
<dbReference type="AlphaFoldDB" id="A0A024HBE7"/>
<feature type="compositionally biased region" description="Low complexity" evidence="1">
    <location>
        <begin position="11"/>
        <end position="21"/>
    </location>
</feature>
<sequence length="170" mass="17853">MNDLSVRQEAEPAAVANPPAVGDSPASLTGLLVPLADRTLLLPNVAVAELIPYRAPQAQPGLPAWYLGQVAWRDLRLPLLSFEAASNGHAQIGHGARVIVLNALGGRPHVKFLALLAQGIPRSCKVGPELARADLELAPLELAAVKIGDDVARIPDLVALEQKLADLGLL</sequence>
<dbReference type="RefSeq" id="WP_084166553.1">
    <property type="nucleotide sequence ID" value="NZ_HG322950.1"/>
</dbReference>
<proteinExistence type="predicted"/>
<dbReference type="Proteomes" id="UP000025241">
    <property type="component" value="Chromosome I"/>
</dbReference>
<dbReference type="EMBL" id="HG322950">
    <property type="protein sequence ID" value="CDF81813.1"/>
    <property type="molecule type" value="Genomic_DNA"/>
</dbReference>
<evidence type="ECO:0000259" key="2">
    <source>
        <dbReference type="SMART" id="SM00260"/>
    </source>
</evidence>
<dbReference type="HOGENOM" id="CLU_128728_0_0_6"/>
<dbReference type="STRING" id="1301098.PKB_0435"/>
<dbReference type="eggNOG" id="COG0835">
    <property type="taxonomic scope" value="Bacteria"/>
</dbReference>
<evidence type="ECO:0000313" key="3">
    <source>
        <dbReference type="EMBL" id="CDF81813.1"/>
    </source>
</evidence>
<gene>
    <name evidence="3" type="ORF">PKB_0435</name>
</gene>
<reference evidence="3 4" key="2">
    <citation type="submission" date="2014-05" db="EMBL/GenBank/DDBJ databases">
        <title>Genome sequence of the 3-chlorobenzoate degrading bacterium Pseudomonas knackmussii B13 shows multiple evidence for horizontal gene transfer.</title>
        <authorList>
            <person name="Miyazaki R."/>
            <person name="Bertelli C."/>
            <person name="Falquet L."/>
            <person name="Robinson-Rechavi M."/>
            <person name="Gharib W."/>
            <person name="Roy S."/>
            <person name="Van der Meer J.R."/>
        </authorList>
    </citation>
    <scope>NUCLEOTIDE SEQUENCE [LARGE SCALE GENOMIC DNA]</scope>
    <source>
        <strain evidence="3 4">B13</strain>
    </source>
</reference>
<dbReference type="PATRIC" id="fig|1301098.3.peg.446"/>
<dbReference type="SMART" id="SM00260">
    <property type="entry name" value="CheW"/>
    <property type="match status" value="1"/>
</dbReference>
<dbReference type="InterPro" id="IPR036061">
    <property type="entry name" value="CheW-like_dom_sf"/>
</dbReference>
<dbReference type="KEGG" id="pkc:PKB_0435"/>
<organism evidence="3 4">
    <name type="scientific">Pseudomonas knackmussii (strain DSM 6978 / CCUG 54928 / LMG 23759 / B13)</name>
    <dbReference type="NCBI Taxonomy" id="1301098"/>
    <lineage>
        <taxon>Bacteria</taxon>
        <taxon>Pseudomonadati</taxon>
        <taxon>Pseudomonadota</taxon>
        <taxon>Gammaproteobacteria</taxon>
        <taxon>Pseudomonadales</taxon>
        <taxon>Pseudomonadaceae</taxon>
        <taxon>Pseudomonas</taxon>
    </lineage>
</organism>
<dbReference type="Pfam" id="PF01584">
    <property type="entry name" value="CheW"/>
    <property type="match status" value="1"/>
</dbReference>
<protein>
    <submittedName>
        <fullName evidence="3">Putative CheW protein</fullName>
    </submittedName>
</protein>
<evidence type="ECO:0000313" key="4">
    <source>
        <dbReference type="Proteomes" id="UP000025241"/>
    </source>
</evidence>
<accession>A0A024HBE7</accession>